<dbReference type="Proteomes" id="UP001365846">
    <property type="component" value="Unassembled WGS sequence"/>
</dbReference>
<comment type="similarity">
    <text evidence="2">Belongs to the citrate synthase family.</text>
</comment>
<organism evidence="5 6">
    <name type="scientific">Variovorax ureilyticus</name>
    <dbReference type="NCBI Taxonomy" id="1836198"/>
    <lineage>
        <taxon>Bacteria</taxon>
        <taxon>Pseudomonadati</taxon>
        <taxon>Pseudomonadota</taxon>
        <taxon>Betaproteobacteria</taxon>
        <taxon>Burkholderiales</taxon>
        <taxon>Comamonadaceae</taxon>
        <taxon>Variovorax</taxon>
    </lineage>
</organism>
<dbReference type="Pfam" id="PF00285">
    <property type="entry name" value="Citrate_synt"/>
    <property type="match status" value="1"/>
</dbReference>
<dbReference type="RefSeq" id="WP_340358884.1">
    <property type="nucleotide sequence ID" value="NZ_JBBKZU010000009.1"/>
</dbReference>
<dbReference type="PANTHER" id="PTHR11739:SF4">
    <property type="entry name" value="CITRATE SYNTHASE, PEROXISOMAL"/>
    <property type="match status" value="1"/>
</dbReference>
<keyword evidence="5" id="KW-0456">Lyase</keyword>
<dbReference type="CDD" id="cd06100">
    <property type="entry name" value="CCL_ACL-C"/>
    <property type="match status" value="1"/>
</dbReference>
<comment type="pathway">
    <text evidence="1">Carbohydrate metabolism; tricarboxylic acid cycle; isocitrate from oxaloacetate: step 1/2.</text>
</comment>
<dbReference type="InterPro" id="IPR002020">
    <property type="entry name" value="Citrate_synthase"/>
</dbReference>
<evidence type="ECO:0000313" key="5">
    <source>
        <dbReference type="EMBL" id="MEJ8813646.1"/>
    </source>
</evidence>
<dbReference type="Gene3D" id="1.10.580.10">
    <property type="entry name" value="Citrate Synthase, domain 1"/>
    <property type="match status" value="1"/>
</dbReference>
<evidence type="ECO:0000256" key="1">
    <source>
        <dbReference type="ARBA" id="ARBA00004751"/>
    </source>
</evidence>
<protein>
    <recommendedName>
        <fullName evidence="3">citrate synthase (unknown stereospecificity)</fullName>
        <ecNumber evidence="3">2.3.3.16</ecNumber>
    </recommendedName>
</protein>
<evidence type="ECO:0000256" key="4">
    <source>
        <dbReference type="ARBA" id="ARBA00022679"/>
    </source>
</evidence>
<dbReference type="SUPFAM" id="SSF48256">
    <property type="entry name" value="Citrate synthase"/>
    <property type="match status" value="1"/>
</dbReference>
<dbReference type="GO" id="GO:0016829">
    <property type="term" value="F:lyase activity"/>
    <property type="evidence" value="ECO:0007669"/>
    <property type="project" value="UniProtKB-KW"/>
</dbReference>
<evidence type="ECO:0000313" key="6">
    <source>
        <dbReference type="Proteomes" id="UP001365846"/>
    </source>
</evidence>
<dbReference type="EMBL" id="JBBKZU010000009">
    <property type="protein sequence ID" value="MEJ8813646.1"/>
    <property type="molecule type" value="Genomic_DNA"/>
</dbReference>
<accession>A0ABU8VK14</accession>
<evidence type="ECO:0000256" key="3">
    <source>
        <dbReference type="ARBA" id="ARBA00012972"/>
    </source>
</evidence>
<proteinExistence type="inferred from homology"/>
<sequence length="268" mass="27980">MKIGKATVPRTAISTSDAHTIVIRGQDLSKDLIGKISFVDHFFFLLTGKHPTSGQSEVLNATLVAIADHGLVPSVQAARMTFAAAPDALQGAVAAGILGCGSVILGASETAGRLYGEIDALARAGKPLGTAALEVMKAWRAAGRSIPGYGHPLHKERDARVDALFAVARSARTDQRFVEIAVAVEALMPDVLGKPLKLNVSGAIPAVLLGAGFPVEALRGVPILARTAGLIAQLYEEIRQPIGFALSYQATREMQYDGALPAGFGAHE</sequence>
<dbReference type="Gene3D" id="1.10.230.10">
    <property type="entry name" value="Cytochrome P450-Terp, domain 2"/>
    <property type="match status" value="1"/>
</dbReference>
<keyword evidence="4" id="KW-0808">Transferase</keyword>
<reference evidence="5 6" key="1">
    <citation type="submission" date="2024-03" db="EMBL/GenBank/DDBJ databases">
        <title>Novel species of the genus Variovorax.</title>
        <authorList>
            <person name="Liu Q."/>
            <person name="Xin Y.-H."/>
        </authorList>
    </citation>
    <scope>NUCLEOTIDE SEQUENCE [LARGE SCALE GENOMIC DNA]</scope>
    <source>
        <strain evidence="5 6">KACC 18899</strain>
    </source>
</reference>
<dbReference type="InterPro" id="IPR036969">
    <property type="entry name" value="Citrate_synthase_sf"/>
</dbReference>
<name>A0ABU8VK14_9BURK</name>
<comment type="caution">
    <text evidence="5">The sequence shown here is derived from an EMBL/GenBank/DDBJ whole genome shotgun (WGS) entry which is preliminary data.</text>
</comment>
<dbReference type="PANTHER" id="PTHR11739">
    <property type="entry name" value="CITRATE SYNTHASE"/>
    <property type="match status" value="1"/>
</dbReference>
<dbReference type="InterPro" id="IPR016143">
    <property type="entry name" value="Citrate_synth-like_sm_a-sub"/>
</dbReference>
<dbReference type="EC" id="2.3.3.16" evidence="3"/>
<evidence type="ECO:0000256" key="2">
    <source>
        <dbReference type="ARBA" id="ARBA00010566"/>
    </source>
</evidence>
<dbReference type="InterPro" id="IPR016142">
    <property type="entry name" value="Citrate_synth-like_lrg_a-sub"/>
</dbReference>
<gene>
    <name evidence="5" type="ORF">WKW77_21345</name>
</gene>
<dbReference type="NCBIfam" id="NF004868">
    <property type="entry name" value="PRK06224.1-5"/>
    <property type="match status" value="1"/>
</dbReference>
<keyword evidence="6" id="KW-1185">Reference proteome</keyword>